<organism evidence="3 4">
    <name type="scientific">Ditylenchus destructor</name>
    <dbReference type="NCBI Taxonomy" id="166010"/>
    <lineage>
        <taxon>Eukaryota</taxon>
        <taxon>Metazoa</taxon>
        <taxon>Ecdysozoa</taxon>
        <taxon>Nematoda</taxon>
        <taxon>Chromadorea</taxon>
        <taxon>Rhabditida</taxon>
        <taxon>Tylenchina</taxon>
        <taxon>Tylenchomorpha</taxon>
        <taxon>Sphaerularioidea</taxon>
        <taxon>Anguinidae</taxon>
        <taxon>Anguininae</taxon>
        <taxon>Ditylenchus</taxon>
    </lineage>
</organism>
<dbReference type="EMBL" id="JAKKPZ010000001">
    <property type="protein sequence ID" value="KAI1728195.1"/>
    <property type="molecule type" value="Genomic_DNA"/>
</dbReference>
<dbReference type="InterPro" id="IPR035979">
    <property type="entry name" value="RBD_domain_sf"/>
</dbReference>
<evidence type="ECO:0000313" key="4">
    <source>
        <dbReference type="Proteomes" id="UP001201812"/>
    </source>
</evidence>
<evidence type="ECO:0000256" key="1">
    <source>
        <dbReference type="PROSITE-ProRule" id="PRU00176"/>
    </source>
</evidence>
<dbReference type="SMART" id="SM00360">
    <property type="entry name" value="RRM"/>
    <property type="match status" value="1"/>
</dbReference>
<feature type="domain" description="RRM" evidence="2">
    <location>
        <begin position="237"/>
        <end position="311"/>
    </location>
</feature>
<protein>
    <submittedName>
        <fullName evidence="3">Polypyrimidine tract-binding protein 1</fullName>
    </submittedName>
</protein>
<proteinExistence type="predicted"/>
<keyword evidence="4" id="KW-1185">Reference proteome</keyword>
<dbReference type="Gene3D" id="3.30.70.330">
    <property type="match status" value="1"/>
</dbReference>
<sequence>MKPPNLHSFGSPNMNYSYRVYFRDGKTYYKHYIVIEVSPLMPKRGSEDLLTANIQPYHCQISRNGTSNVTSALFGSNSALLAAALHMTAESEAKKAKFESSTGAISTHPLSLPCSSSSSSVLFSAPGALSTQNHCLSATALGLTSLPPDTANILATLQLKQQLAAQQQIFNLGNMQNAGSSVVLSQHLDHSENATRSSLLTLNHYSTAKSTTNIGANQQEVPIHKKTSNSSQVNVSRVVHLRNIPSDMTELEVVHFCLPFGRLVNYLMLKGKNQAFVEYEDESGAQTLVAVADACPMAIRGRTIFCQFSTHQELKTDRKGATKDGSIFDEITPACQRGNLRTSHVTIDPSSHCIAPICFRGESTDVLTIYIHVAM</sequence>
<dbReference type="CDD" id="cd12421">
    <property type="entry name" value="RRM1_PTBP1_hnRNPL_like"/>
    <property type="match status" value="1"/>
</dbReference>
<dbReference type="Proteomes" id="UP001201812">
    <property type="component" value="Unassembled WGS sequence"/>
</dbReference>
<keyword evidence="1" id="KW-0694">RNA-binding</keyword>
<dbReference type="SUPFAM" id="SSF54928">
    <property type="entry name" value="RNA-binding domain, RBD"/>
    <property type="match status" value="1"/>
</dbReference>
<evidence type="ECO:0000313" key="3">
    <source>
        <dbReference type="EMBL" id="KAI1728195.1"/>
    </source>
</evidence>
<evidence type="ECO:0000259" key="2">
    <source>
        <dbReference type="PROSITE" id="PS50102"/>
    </source>
</evidence>
<reference evidence="3" key="1">
    <citation type="submission" date="2022-01" db="EMBL/GenBank/DDBJ databases">
        <title>Genome Sequence Resource for Two Populations of Ditylenchus destructor, the Migratory Endoparasitic Phytonematode.</title>
        <authorList>
            <person name="Zhang H."/>
            <person name="Lin R."/>
            <person name="Xie B."/>
        </authorList>
    </citation>
    <scope>NUCLEOTIDE SEQUENCE</scope>
    <source>
        <strain evidence="3">BazhouSP</strain>
    </source>
</reference>
<dbReference type="PANTHER" id="PTHR15592">
    <property type="entry name" value="MATRIN 3/NUCLEAR PROTEIN 220-RELATED"/>
    <property type="match status" value="1"/>
</dbReference>
<dbReference type="InterPro" id="IPR000504">
    <property type="entry name" value="RRM_dom"/>
</dbReference>
<dbReference type="GO" id="GO:0003723">
    <property type="term" value="F:RNA binding"/>
    <property type="evidence" value="ECO:0007669"/>
    <property type="project" value="UniProtKB-UniRule"/>
</dbReference>
<gene>
    <name evidence="3" type="ORF">DdX_00356</name>
</gene>
<dbReference type="InterPro" id="IPR012677">
    <property type="entry name" value="Nucleotide-bd_a/b_plait_sf"/>
</dbReference>
<comment type="caution">
    <text evidence="3">The sequence shown here is derived from an EMBL/GenBank/DDBJ whole genome shotgun (WGS) entry which is preliminary data.</text>
</comment>
<dbReference type="PROSITE" id="PS50102">
    <property type="entry name" value="RRM"/>
    <property type="match status" value="1"/>
</dbReference>
<dbReference type="Pfam" id="PF00076">
    <property type="entry name" value="RRM_1"/>
    <property type="match status" value="1"/>
</dbReference>
<accession>A0AAD4RD65</accession>
<name>A0AAD4RD65_9BILA</name>
<dbReference type="AlphaFoldDB" id="A0AAD4RD65"/>